<dbReference type="Proteomes" id="UP000199009">
    <property type="component" value="Chromosome I"/>
</dbReference>
<keyword evidence="2" id="KW-1185">Reference proteome</keyword>
<organism evidence="1 2">
    <name type="scientific">Microbacterium pygmaeum</name>
    <dbReference type="NCBI Taxonomy" id="370764"/>
    <lineage>
        <taxon>Bacteria</taxon>
        <taxon>Bacillati</taxon>
        <taxon>Actinomycetota</taxon>
        <taxon>Actinomycetes</taxon>
        <taxon>Micrococcales</taxon>
        <taxon>Microbacteriaceae</taxon>
        <taxon>Microbacterium</taxon>
    </lineage>
</organism>
<reference evidence="1 2" key="1">
    <citation type="submission" date="2016-10" db="EMBL/GenBank/DDBJ databases">
        <authorList>
            <person name="de Groot N.N."/>
        </authorList>
    </citation>
    <scope>NUCLEOTIDE SEQUENCE [LARGE SCALE GENOMIC DNA]</scope>
    <source>
        <strain evidence="1 2">DSM 23142</strain>
    </source>
</reference>
<name>A0A1G7X2R8_9MICO</name>
<dbReference type="EMBL" id="LT629692">
    <property type="protein sequence ID" value="SDG78417.1"/>
    <property type="molecule type" value="Genomic_DNA"/>
</dbReference>
<dbReference type="AlphaFoldDB" id="A0A1G7X2R8"/>
<protein>
    <submittedName>
        <fullName evidence="1">Uncharacterized protein</fullName>
    </submittedName>
</protein>
<accession>A0A1G7X2R8</accession>
<evidence type="ECO:0000313" key="1">
    <source>
        <dbReference type="EMBL" id="SDG78417.1"/>
    </source>
</evidence>
<gene>
    <name evidence="1" type="ORF">SAMN04489810_1284</name>
</gene>
<evidence type="ECO:0000313" key="2">
    <source>
        <dbReference type="Proteomes" id="UP000199009"/>
    </source>
</evidence>
<proteinExistence type="predicted"/>
<sequence length="73" mass="7904">MSATGSVDRVSIETYIALLHEGPTPTDDAEPVLCPLRPDGTPKPEIDHHGVVYQLLDTPTGPGAYDYIRRSAE</sequence>